<dbReference type="SUPFAM" id="SSF51445">
    <property type="entry name" value="(Trans)glycosidases"/>
    <property type="match status" value="1"/>
</dbReference>
<reference evidence="5 6" key="1">
    <citation type="submission" date="2024-01" db="EMBL/GenBank/DDBJ databases">
        <title>The genomes of 5 underutilized Papilionoideae crops provide insights into root nodulation and disease resistance.</title>
        <authorList>
            <person name="Yuan L."/>
        </authorList>
    </citation>
    <scope>NUCLEOTIDE SEQUENCE [LARGE SCALE GENOMIC DNA]</scope>
    <source>
        <strain evidence="5">LY-2023</strain>
        <tissue evidence="5">Leaf</tissue>
    </source>
</reference>
<evidence type="ECO:0008006" key="7">
    <source>
        <dbReference type="Google" id="ProtNLM"/>
    </source>
</evidence>
<dbReference type="EMBL" id="JAYKXN010000008">
    <property type="protein sequence ID" value="KAK7262561.1"/>
    <property type="molecule type" value="Genomic_DNA"/>
</dbReference>
<protein>
    <recommendedName>
        <fullName evidence="7">Beta-glucosidase</fullName>
    </recommendedName>
</protein>
<evidence type="ECO:0000256" key="4">
    <source>
        <dbReference type="RuleBase" id="RU003690"/>
    </source>
</evidence>
<evidence type="ECO:0000313" key="5">
    <source>
        <dbReference type="EMBL" id="KAK7262561.1"/>
    </source>
</evidence>
<dbReference type="PRINTS" id="PR00131">
    <property type="entry name" value="GLHYDRLASE1"/>
</dbReference>
<dbReference type="InterPro" id="IPR017853">
    <property type="entry name" value="GH"/>
</dbReference>
<keyword evidence="3" id="KW-0326">Glycosidase</keyword>
<evidence type="ECO:0000256" key="1">
    <source>
        <dbReference type="ARBA" id="ARBA00010838"/>
    </source>
</evidence>
<keyword evidence="6" id="KW-1185">Reference proteome</keyword>
<dbReference type="InterPro" id="IPR001360">
    <property type="entry name" value="Glyco_hydro_1"/>
</dbReference>
<evidence type="ECO:0000313" key="6">
    <source>
        <dbReference type="Proteomes" id="UP001359559"/>
    </source>
</evidence>
<accession>A0AAN9EU22</accession>
<dbReference type="AlphaFoldDB" id="A0AAN9EU22"/>
<dbReference type="PANTHER" id="PTHR10353:SF206">
    <property type="entry name" value="GLYCOSIDE HYDROLASE FAMILY 1 PROTEIN"/>
    <property type="match status" value="1"/>
</dbReference>
<organism evidence="5 6">
    <name type="scientific">Clitoria ternatea</name>
    <name type="common">Butterfly pea</name>
    <dbReference type="NCBI Taxonomy" id="43366"/>
    <lineage>
        <taxon>Eukaryota</taxon>
        <taxon>Viridiplantae</taxon>
        <taxon>Streptophyta</taxon>
        <taxon>Embryophyta</taxon>
        <taxon>Tracheophyta</taxon>
        <taxon>Spermatophyta</taxon>
        <taxon>Magnoliopsida</taxon>
        <taxon>eudicotyledons</taxon>
        <taxon>Gunneridae</taxon>
        <taxon>Pentapetalae</taxon>
        <taxon>rosids</taxon>
        <taxon>fabids</taxon>
        <taxon>Fabales</taxon>
        <taxon>Fabaceae</taxon>
        <taxon>Papilionoideae</taxon>
        <taxon>50 kb inversion clade</taxon>
        <taxon>NPAAA clade</taxon>
        <taxon>indigoferoid/millettioid clade</taxon>
        <taxon>Phaseoleae</taxon>
        <taxon>Clitoria</taxon>
    </lineage>
</organism>
<comment type="caution">
    <text evidence="5">The sequence shown here is derived from an EMBL/GenBank/DDBJ whole genome shotgun (WGS) entry which is preliminary data.</text>
</comment>
<dbReference type="FunFam" id="3.20.20.80:FF:000020">
    <property type="entry name" value="Beta-glucosidase 12"/>
    <property type="match status" value="2"/>
</dbReference>
<dbReference type="Pfam" id="PF00232">
    <property type="entry name" value="Glyco_hydro_1"/>
    <property type="match status" value="1"/>
</dbReference>
<dbReference type="PANTHER" id="PTHR10353">
    <property type="entry name" value="GLYCOSYL HYDROLASE"/>
    <property type="match status" value="1"/>
</dbReference>
<gene>
    <name evidence="5" type="ORF">RJT34_30135</name>
</gene>
<dbReference type="GO" id="GO:0005975">
    <property type="term" value="P:carbohydrate metabolic process"/>
    <property type="evidence" value="ECO:0007669"/>
    <property type="project" value="InterPro"/>
</dbReference>
<evidence type="ECO:0000256" key="3">
    <source>
        <dbReference type="ARBA" id="ARBA00023295"/>
    </source>
</evidence>
<dbReference type="Proteomes" id="UP001359559">
    <property type="component" value="Unassembled WGS sequence"/>
</dbReference>
<keyword evidence="2" id="KW-0378">Hydrolase</keyword>
<sequence>MAMAFKGYLYLLHLGVSSLVIISFVTITEAVVAPILEFSSLNRTSFPPGFIFGTASSAYQYEGAANEGGRGPSIWDTYSHRYPGNISDRSNGDVAVDQYHRYKEDVGIMKYMNTDSYRFSISWSRILPKGKISGGINQEGIKYYNNLIDELLANDLLPFVTLFHWDLPQALQDEYGGFLSPHIINDFQDYAELCFKEFGNRVKYWTTFNEPWSYSMGSEPYMTSHYQLLAHAAAVKLYKKSYQASQKGLIGITLNCHWFIPFTNDTLDQKAAQRALDFMFGWFMQPLTTGNYPETMQSLLGSRLPNFTEEQSKLLIGSFDFIGLNYYTTNYAAHMSHQVNHTNNIVTNYIQDTRVNFTTERNGNPIGPRAASSWLFVYPRGLRELLLYIKMKYNNPVIYITENGMDESNDPTLPLEEALMDTYRIDYFYRHLYHISAAIKDGVKVQGYFAWSLLDNFEWSSGYTLRFGINFVDYKDNLKRHQKLSAHWFRNFLQKQ</sequence>
<dbReference type="GO" id="GO:0008422">
    <property type="term" value="F:beta-glucosidase activity"/>
    <property type="evidence" value="ECO:0007669"/>
    <property type="project" value="TreeGrafter"/>
</dbReference>
<dbReference type="PROSITE" id="PS00653">
    <property type="entry name" value="GLYCOSYL_HYDROL_F1_2"/>
    <property type="match status" value="1"/>
</dbReference>
<evidence type="ECO:0000256" key="2">
    <source>
        <dbReference type="ARBA" id="ARBA00022801"/>
    </source>
</evidence>
<name>A0AAN9EU22_CLITE</name>
<comment type="similarity">
    <text evidence="1 4">Belongs to the glycosyl hydrolase 1 family.</text>
</comment>
<dbReference type="Gene3D" id="3.20.20.80">
    <property type="entry name" value="Glycosidases"/>
    <property type="match status" value="1"/>
</dbReference>
<dbReference type="InterPro" id="IPR033132">
    <property type="entry name" value="GH_1_N_CS"/>
</dbReference>
<proteinExistence type="inferred from homology"/>